<keyword evidence="4" id="KW-1185">Reference proteome</keyword>
<protein>
    <submittedName>
        <fullName evidence="2">(pine wood nematode) hypothetical protein</fullName>
    </submittedName>
</protein>
<dbReference type="Proteomes" id="UP000582659">
    <property type="component" value="Unassembled WGS sequence"/>
</dbReference>
<proteinExistence type="predicted"/>
<name>A0A1I7S827_BURXY</name>
<evidence type="ECO:0000313" key="4">
    <source>
        <dbReference type="Proteomes" id="UP000659654"/>
    </source>
</evidence>
<reference evidence="2" key="2">
    <citation type="submission" date="2020-09" db="EMBL/GenBank/DDBJ databases">
        <authorList>
            <person name="Kikuchi T."/>
        </authorList>
    </citation>
    <scope>NUCLEOTIDE SEQUENCE</scope>
    <source>
        <strain evidence="2">Ka4C1</strain>
    </source>
</reference>
<dbReference type="OrthoDB" id="10517193at2759"/>
<keyword evidence="1" id="KW-0175">Coiled coil</keyword>
<dbReference type="WBParaSite" id="BXY_0917000.1">
    <property type="protein sequence ID" value="BXY_0917000.1"/>
    <property type="gene ID" value="BXY_0917000"/>
</dbReference>
<evidence type="ECO:0000313" key="2">
    <source>
        <dbReference type="EMBL" id="CAD5208213.1"/>
    </source>
</evidence>
<evidence type="ECO:0000256" key="1">
    <source>
        <dbReference type="SAM" id="Coils"/>
    </source>
</evidence>
<dbReference type="Proteomes" id="UP000659654">
    <property type="component" value="Unassembled WGS sequence"/>
</dbReference>
<feature type="coiled-coil region" evidence="1">
    <location>
        <begin position="73"/>
        <end position="214"/>
    </location>
</feature>
<evidence type="ECO:0000313" key="3">
    <source>
        <dbReference type="Proteomes" id="UP000095284"/>
    </source>
</evidence>
<reference evidence="5" key="1">
    <citation type="submission" date="2016-11" db="UniProtKB">
        <authorList>
            <consortium name="WormBaseParasite"/>
        </authorList>
    </citation>
    <scope>IDENTIFICATION</scope>
</reference>
<dbReference type="SMR" id="A0A1I7S827"/>
<dbReference type="EMBL" id="CAJFDI010000001">
    <property type="protein sequence ID" value="CAD5208213.1"/>
    <property type="molecule type" value="Genomic_DNA"/>
</dbReference>
<evidence type="ECO:0000313" key="5">
    <source>
        <dbReference type="WBParaSite" id="BXY_0917000.1"/>
    </source>
</evidence>
<dbReference type="Proteomes" id="UP000095284">
    <property type="component" value="Unplaced"/>
</dbReference>
<organism evidence="3 5">
    <name type="scientific">Bursaphelenchus xylophilus</name>
    <name type="common">Pinewood nematode worm</name>
    <name type="synonym">Aphelenchoides xylophilus</name>
    <dbReference type="NCBI Taxonomy" id="6326"/>
    <lineage>
        <taxon>Eukaryota</taxon>
        <taxon>Metazoa</taxon>
        <taxon>Ecdysozoa</taxon>
        <taxon>Nematoda</taxon>
        <taxon>Chromadorea</taxon>
        <taxon>Rhabditida</taxon>
        <taxon>Tylenchina</taxon>
        <taxon>Tylenchomorpha</taxon>
        <taxon>Aphelenchoidea</taxon>
        <taxon>Aphelenchoididae</taxon>
        <taxon>Bursaphelenchus</taxon>
    </lineage>
</organism>
<sequence length="367" mass="41937">MSADLVFSGKECSLEEFPTQSHNLINTLFAVEKFALAFEECTDVGDSQGNAVDTLSEIKQVIYDIIDSFRGANSAELVEKAEVSKEAEELKRRNVELEGENEELLRKNQELLDRLSSLESEGTGAEKQILEGNRLEILRLQDVIESNEQKHSLETQALKERIDKLNNERNELEHALEFERTEREAILGHFEQYKEQKEAELQQLEVEMEQADKCYMALNKGKPLEKENVVPTEKKFLEESLSAGKLNTTKTISSDVSVNMDDTLMKNPPNEAEDETKMGIAALISILGKVYEISNLLVQYMKGNRAADPKNDWIEQCRSQRKMLFELIGLLKKAEKEETENVSLNIEPIAQHLNLMWRTLETVSRRK</sequence>
<dbReference type="EMBL" id="CAJFCV020000001">
    <property type="protein sequence ID" value="CAG9080655.1"/>
    <property type="molecule type" value="Genomic_DNA"/>
</dbReference>
<gene>
    <name evidence="2" type="ORF">BXYJ_LOCUS449</name>
</gene>
<dbReference type="AlphaFoldDB" id="A0A1I7S827"/>
<accession>A0A1I7S827</accession>